<evidence type="ECO:0000259" key="1">
    <source>
        <dbReference type="Pfam" id="PF00149"/>
    </source>
</evidence>
<dbReference type="InterPro" id="IPR004843">
    <property type="entry name" value="Calcineurin-like_PHP"/>
</dbReference>
<dbReference type="EMBL" id="BPQV01000002">
    <property type="protein sequence ID" value="GJE25725.1"/>
    <property type="molecule type" value="Genomic_DNA"/>
</dbReference>
<dbReference type="NCBIfam" id="TIGR04123">
    <property type="entry name" value="P_estr_lig_assc"/>
    <property type="match status" value="1"/>
</dbReference>
<dbReference type="Gene3D" id="3.60.21.10">
    <property type="match status" value="1"/>
</dbReference>
<keyword evidence="3" id="KW-1185">Reference proteome</keyword>
<feature type="domain" description="Calcineurin-like phosphoesterase" evidence="1">
    <location>
        <begin position="52"/>
        <end position="143"/>
    </location>
</feature>
<protein>
    <recommendedName>
        <fullName evidence="1">Calcineurin-like phosphoesterase domain-containing protein</fullName>
    </recommendedName>
</protein>
<name>A0ABQ4T273_METOR</name>
<dbReference type="InterPro" id="IPR026336">
    <property type="entry name" value="PdeM-like"/>
</dbReference>
<dbReference type="PANTHER" id="PTHR39323:SF1">
    <property type="entry name" value="BLR1149 PROTEIN"/>
    <property type="match status" value="1"/>
</dbReference>
<dbReference type="Proteomes" id="UP001055156">
    <property type="component" value="Unassembled WGS sequence"/>
</dbReference>
<dbReference type="Pfam" id="PF00149">
    <property type="entry name" value="Metallophos"/>
    <property type="match status" value="1"/>
</dbReference>
<reference evidence="2" key="2">
    <citation type="submission" date="2021-08" db="EMBL/GenBank/DDBJ databases">
        <authorList>
            <person name="Tani A."/>
            <person name="Ola A."/>
            <person name="Ogura Y."/>
            <person name="Katsura K."/>
            <person name="Hayashi T."/>
        </authorList>
    </citation>
    <scope>NUCLEOTIDE SEQUENCE</scope>
    <source>
        <strain evidence="2">NBRC 15689</strain>
    </source>
</reference>
<comment type="caution">
    <text evidence="2">The sequence shown here is derived from an EMBL/GenBank/DDBJ whole genome shotgun (WGS) entry which is preliminary data.</text>
</comment>
<dbReference type="PANTHER" id="PTHR39323">
    <property type="entry name" value="BLR1149 PROTEIN"/>
    <property type="match status" value="1"/>
</dbReference>
<dbReference type="InterPro" id="IPR029052">
    <property type="entry name" value="Metallo-depent_PP-like"/>
</dbReference>
<dbReference type="SUPFAM" id="SSF56300">
    <property type="entry name" value="Metallo-dependent phosphatases"/>
    <property type="match status" value="1"/>
</dbReference>
<accession>A0ABQ4T273</accession>
<reference evidence="2" key="1">
    <citation type="journal article" date="2021" name="Front. Microbiol.">
        <title>Comprehensive Comparative Genomics and Phenotyping of Methylobacterium Species.</title>
        <authorList>
            <person name="Alessa O."/>
            <person name="Ogura Y."/>
            <person name="Fujitani Y."/>
            <person name="Takami H."/>
            <person name="Hayashi T."/>
            <person name="Sahin N."/>
            <person name="Tani A."/>
        </authorList>
    </citation>
    <scope>NUCLEOTIDE SEQUENCE</scope>
    <source>
        <strain evidence="2">NBRC 15689</strain>
    </source>
</reference>
<sequence length="252" mass="26900">MSGDSHPDTNEEDAILALGQRLERLTKTPGLPLAGETLTLDRTGALWLEAHRALVVSDLHLEKGSAFAARSGQFLPPYDTRETLACLHEVIQRFDPALVVALGDSFHDAGGPERLETGDRALIAALQEGRDWLWIAGNHDAGVSDGIGGRFADTLALGGLTLRHEPLVGAEAGEVAGHLHPCGKVSMRGRSVRRRCFVEDGHRLVMPAFGAYAGGLNVRGAAFESLFPKGFTAHLLGDGRVFAIGRAMLGRD</sequence>
<gene>
    <name evidence="2" type="ORF">LKMONMHP_0564</name>
</gene>
<evidence type="ECO:0000313" key="3">
    <source>
        <dbReference type="Proteomes" id="UP001055156"/>
    </source>
</evidence>
<organism evidence="2 3">
    <name type="scientific">Methylobacterium organophilum</name>
    <dbReference type="NCBI Taxonomy" id="410"/>
    <lineage>
        <taxon>Bacteria</taxon>
        <taxon>Pseudomonadati</taxon>
        <taxon>Pseudomonadota</taxon>
        <taxon>Alphaproteobacteria</taxon>
        <taxon>Hyphomicrobiales</taxon>
        <taxon>Methylobacteriaceae</taxon>
        <taxon>Methylobacterium</taxon>
    </lineage>
</organism>
<proteinExistence type="predicted"/>
<evidence type="ECO:0000313" key="2">
    <source>
        <dbReference type="EMBL" id="GJE25725.1"/>
    </source>
</evidence>